<feature type="transmembrane region" description="Helical" evidence="1">
    <location>
        <begin position="21"/>
        <end position="44"/>
    </location>
</feature>
<organism evidence="2 3">
    <name type="scientific">Sphingobacterium micropteri</name>
    <dbReference type="NCBI Taxonomy" id="2763501"/>
    <lineage>
        <taxon>Bacteria</taxon>
        <taxon>Pseudomonadati</taxon>
        <taxon>Bacteroidota</taxon>
        <taxon>Sphingobacteriia</taxon>
        <taxon>Sphingobacteriales</taxon>
        <taxon>Sphingobacteriaceae</taxon>
        <taxon>Sphingobacterium</taxon>
    </lineage>
</organism>
<name>A0ABR7YSW5_9SPHI</name>
<gene>
    <name evidence="2" type="ORF">H8B06_16425</name>
</gene>
<keyword evidence="1" id="KW-0812">Transmembrane</keyword>
<feature type="transmembrane region" description="Helical" evidence="1">
    <location>
        <begin position="149"/>
        <end position="171"/>
    </location>
</feature>
<dbReference type="InterPro" id="IPR021683">
    <property type="entry name" value="DUF3267"/>
</dbReference>
<feature type="transmembrane region" description="Helical" evidence="1">
    <location>
        <begin position="64"/>
        <end position="90"/>
    </location>
</feature>
<sequence length="194" mass="21887">MNQVTLKNYTKEARLINLYKANAFSLLFFIPVILIYGVPFYLIWGRQDYIEIMRGYFDGNSVHLAIAILLVTVLGIVLHELIHGITWAIFAKRGFKSIKFGIILKMITPYCHCKEPLTTKQYITGAITPSIILGFIPALASLVMGSFPLLIFAIFFTVGAAGDFMIIRLMLKEDQNSLVLDHPSEAGYYVFVKN</sequence>
<reference evidence="2 3" key="1">
    <citation type="submission" date="2020-08" db="EMBL/GenBank/DDBJ databases">
        <title>Sphingobacterium sp. DN00404 isolated from aquaculture water.</title>
        <authorList>
            <person name="Zhang M."/>
        </authorList>
    </citation>
    <scope>NUCLEOTIDE SEQUENCE [LARGE SCALE GENOMIC DNA]</scope>
    <source>
        <strain evidence="2 3">DN00404</strain>
    </source>
</reference>
<dbReference type="Proteomes" id="UP000602759">
    <property type="component" value="Unassembled WGS sequence"/>
</dbReference>
<evidence type="ECO:0000313" key="3">
    <source>
        <dbReference type="Proteomes" id="UP000602759"/>
    </source>
</evidence>
<proteinExistence type="predicted"/>
<protein>
    <submittedName>
        <fullName evidence="2">DUF3267 domain-containing protein</fullName>
    </submittedName>
</protein>
<keyword evidence="1" id="KW-0472">Membrane</keyword>
<keyword evidence="1" id="KW-1133">Transmembrane helix</keyword>
<dbReference type="Pfam" id="PF11667">
    <property type="entry name" value="DUF3267"/>
    <property type="match status" value="1"/>
</dbReference>
<comment type="caution">
    <text evidence="2">The sequence shown here is derived from an EMBL/GenBank/DDBJ whole genome shotgun (WGS) entry which is preliminary data.</text>
</comment>
<evidence type="ECO:0000256" key="1">
    <source>
        <dbReference type="SAM" id="Phobius"/>
    </source>
</evidence>
<dbReference type="RefSeq" id="WP_190995301.1">
    <property type="nucleotide sequence ID" value="NZ_JACOIK010000012.1"/>
</dbReference>
<accession>A0ABR7YSW5</accession>
<keyword evidence="3" id="KW-1185">Reference proteome</keyword>
<feature type="transmembrane region" description="Helical" evidence="1">
    <location>
        <begin position="122"/>
        <end position="143"/>
    </location>
</feature>
<dbReference type="EMBL" id="JACOIK010000012">
    <property type="protein sequence ID" value="MBD1434418.1"/>
    <property type="molecule type" value="Genomic_DNA"/>
</dbReference>
<evidence type="ECO:0000313" key="2">
    <source>
        <dbReference type="EMBL" id="MBD1434418.1"/>
    </source>
</evidence>